<keyword evidence="9" id="KW-1133">Transmembrane helix</keyword>
<comment type="similarity">
    <text evidence="2">Belongs to the GMC oxidoreductase family.</text>
</comment>
<dbReference type="Gene3D" id="3.30.560.10">
    <property type="entry name" value="Glucose Oxidase, domain 3"/>
    <property type="match status" value="2"/>
</dbReference>
<evidence type="ECO:0000313" key="13">
    <source>
        <dbReference type="EMBL" id="ETW79814.1"/>
    </source>
</evidence>
<dbReference type="HOGENOM" id="CLU_002865_6_0_1"/>
<feature type="transmembrane region" description="Helical" evidence="9">
    <location>
        <begin position="687"/>
        <end position="705"/>
    </location>
</feature>
<keyword evidence="3" id="KW-0285">Flavoprotein</keyword>
<accession>W4K271</accession>
<dbReference type="RefSeq" id="XP_009548359.1">
    <property type="nucleotide sequence ID" value="XM_009550064.1"/>
</dbReference>
<dbReference type="InterPro" id="IPR007867">
    <property type="entry name" value="GMC_OxRtase_C"/>
</dbReference>
<evidence type="ECO:0000256" key="6">
    <source>
        <dbReference type="ARBA" id="ARBA00023002"/>
    </source>
</evidence>
<dbReference type="GO" id="GO:0016614">
    <property type="term" value="F:oxidoreductase activity, acting on CH-OH group of donors"/>
    <property type="evidence" value="ECO:0007669"/>
    <property type="project" value="InterPro"/>
</dbReference>
<proteinExistence type="inferred from homology"/>
<feature type="chain" id="PRO_5004844043" evidence="10">
    <location>
        <begin position="29"/>
        <end position="711"/>
    </location>
</feature>
<evidence type="ECO:0000313" key="14">
    <source>
        <dbReference type="Proteomes" id="UP000030671"/>
    </source>
</evidence>
<dbReference type="GO" id="GO:0050660">
    <property type="term" value="F:flavin adenine dinucleotide binding"/>
    <property type="evidence" value="ECO:0007669"/>
    <property type="project" value="InterPro"/>
</dbReference>
<evidence type="ECO:0000256" key="9">
    <source>
        <dbReference type="SAM" id="Phobius"/>
    </source>
</evidence>
<evidence type="ECO:0000256" key="1">
    <source>
        <dbReference type="ARBA" id="ARBA00001974"/>
    </source>
</evidence>
<dbReference type="GeneID" id="20667384"/>
<dbReference type="OrthoDB" id="269227at2759"/>
<dbReference type="Gene3D" id="3.50.50.60">
    <property type="entry name" value="FAD/NAD(P)-binding domain"/>
    <property type="match status" value="2"/>
</dbReference>
<keyword evidence="9" id="KW-0812">Transmembrane</keyword>
<dbReference type="SUPFAM" id="SSF54373">
    <property type="entry name" value="FAD-linked reductases, C-terminal domain"/>
    <property type="match status" value="1"/>
</dbReference>
<gene>
    <name evidence="13" type="primary">chd2</name>
    <name evidence="13" type="ORF">HETIRDRAFT_151291</name>
</gene>
<feature type="domain" description="Glucose-methanol-choline oxidoreductase C-terminal" evidence="12">
    <location>
        <begin position="593"/>
        <end position="705"/>
    </location>
</feature>
<feature type="signal peptide" evidence="10">
    <location>
        <begin position="1"/>
        <end position="28"/>
    </location>
</feature>
<dbReference type="InterPro" id="IPR036188">
    <property type="entry name" value="FAD/NAD-bd_sf"/>
</dbReference>
<keyword evidence="5 7" id="KW-0274">FAD</keyword>
<keyword evidence="6" id="KW-0560">Oxidoreductase</keyword>
<keyword evidence="14" id="KW-1185">Reference proteome</keyword>
<dbReference type="EMBL" id="KI925460">
    <property type="protein sequence ID" value="ETW79814.1"/>
    <property type="molecule type" value="Genomic_DNA"/>
</dbReference>
<dbReference type="Proteomes" id="UP000030671">
    <property type="component" value="Unassembled WGS sequence"/>
</dbReference>
<dbReference type="Pfam" id="PF05199">
    <property type="entry name" value="GMC_oxred_C"/>
    <property type="match status" value="1"/>
</dbReference>
<evidence type="ECO:0000259" key="12">
    <source>
        <dbReference type="Pfam" id="PF05199"/>
    </source>
</evidence>
<dbReference type="eggNOG" id="KOG1238">
    <property type="taxonomic scope" value="Eukaryota"/>
</dbReference>
<dbReference type="InterPro" id="IPR000172">
    <property type="entry name" value="GMC_OxRdtase_N"/>
</dbReference>
<name>W4K271_HETIT</name>
<evidence type="ECO:0000256" key="7">
    <source>
        <dbReference type="PIRSR" id="PIRSR000137-2"/>
    </source>
</evidence>
<dbReference type="SUPFAM" id="SSF51905">
    <property type="entry name" value="FAD/NAD(P)-binding domain"/>
    <property type="match status" value="1"/>
</dbReference>
<evidence type="ECO:0000256" key="5">
    <source>
        <dbReference type="ARBA" id="ARBA00022827"/>
    </source>
</evidence>
<evidence type="ECO:0000256" key="4">
    <source>
        <dbReference type="ARBA" id="ARBA00022729"/>
    </source>
</evidence>
<comment type="cofactor">
    <cofactor evidence="1 7">
        <name>FAD</name>
        <dbReference type="ChEBI" id="CHEBI:57692"/>
    </cofactor>
</comment>
<feature type="domain" description="Glucose-methanol-choline oxidoreductase N-terminal" evidence="11">
    <location>
        <begin position="48"/>
        <end position="378"/>
    </location>
</feature>
<protein>
    <submittedName>
        <fullName evidence="13">Choline dehydrogenase 2</fullName>
    </submittedName>
</protein>
<dbReference type="PIRSF" id="PIRSF000137">
    <property type="entry name" value="Alcohol_oxidase"/>
    <property type="match status" value="1"/>
</dbReference>
<keyword evidence="4 10" id="KW-0732">Signal</keyword>
<keyword evidence="9" id="KW-0472">Membrane</keyword>
<dbReference type="InterPro" id="IPR012132">
    <property type="entry name" value="GMC_OxRdtase"/>
</dbReference>
<evidence type="ECO:0000256" key="10">
    <source>
        <dbReference type="SAM" id="SignalP"/>
    </source>
</evidence>
<evidence type="ECO:0000256" key="8">
    <source>
        <dbReference type="SAM" id="MobiDB-lite"/>
    </source>
</evidence>
<dbReference type="InParanoid" id="W4K271"/>
<evidence type="ECO:0000259" key="11">
    <source>
        <dbReference type="Pfam" id="PF00732"/>
    </source>
</evidence>
<dbReference type="PANTHER" id="PTHR11552">
    <property type="entry name" value="GLUCOSE-METHANOL-CHOLINE GMC OXIDOREDUCTASE"/>
    <property type="match status" value="1"/>
</dbReference>
<feature type="binding site" evidence="7">
    <location>
        <position position="130"/>
    </location>
    <ligand>
        <name>FAD</name>
        <dbReference type="ChEBI" id="CHEBI:57692"/>
    </ligand>
</feature>
<dbReference type="KEGG" id="hir:HETIRDRAFT_151291"/>
<dbReference type="Pfam" id="PF00732">
    <property type="entry name" value="GMC_oxred_N"/>
    <property type="match status" value="1"/>
</dbReference>
<feature type="region of interest" description="Disordered" evidence="8">
    <location>
        <begin position="407"/>
        <end position="428"/>
    </location>
</feature>
<evidence type="ECO:0000256" key="3">
    <source>
        <dbReference type="ARBA" id="ARBA00022630"/>
    </source>
</evidence>
<organism evidence="13 14">
    <name type="scientific">Heterobasidion irregulare (strain TC 32-1)</name>
    <dbReference type="NCBI Taxonomy" id="747525"/>
    <lineage>
        <taxon>Eukaryota</taxon>
        <taxon>Fungi</taxon>
        <taxon>Dikarya</taxon>
        <taxon>Basidiomycota</taxon>
        <taxon>Agaricomycotina</taxon>
        <taxon>Agaricomycetes</taxon>
        <taxon>Russulales</taxon>
        <taxon>Bondarzewiaceae</taxon>
        <taxon>Heterobasidion</taxon>
        <taxon>Heterobasidion annosum species complex</taxon>
    </lineage>
</organism>
<evidence type="ECO:0000256" key="2">
    <source>
        <dbReference type="ARBA" id="ARBA00010790"/>
    </source>
</evidence>
<dbReference type="AlphaFoldDB" id="W4K271"/>
<reference evidence="13 14" key="1">
    <citation type="journal article" date="2012" name="New Phytol.">
        <title>Insight into trade-off between wood decay and parasitism from the genome of a fungal forest pathogen.</title>
        <authorList>
            <person name="Olson A."/>
            <person name="Aerts A."/>
            <person name="Asiegbu F."/>
            <person name="Belbahri L."/>
            <person name="Bouzid O."/>
            <person name="Broberg A."/>
            <person name="Canback B."/>
            <person name="Coutinho P.M."/>
            <person name="Cullen D."/>
            <person name="Dalman K."/>
            <person name="Deflorio G."/>
            <person name="van Diepen L.T."/>
            <person name="Dunand C."/>
            <person name="Duplessis S."/>
            <person name="Durling M."/>
            <person name="Gonthier P."/>
            <person name="Grimwood J."/>
            <person name="Fossdal C.G."/>
            <person name="Hansson D."/>
            <person name="Henrissat B."/>
            <person name="Hietala A."/>
            <person name="Himmelstrand K."/>
            <person name="Hoffmeister D."/>
            <person name="Hogberg N."/>
            <person name="James T.Y."/>
            <person name="Karlsson M."/>
            <person name="Kohler A."/>
            <person name="Kues U."/>
            <person name="Lee Y.H."/>
            <person name="Lin Y.C."/>
            <person name="Lind M."/>
            <person name="Lindquist E."/>
            <person name="Lombard V."/>
            <person name="Lucas S."/>
            <person name="Lunden K."/>
            <person name="Morin E."/>
            <person name="Murat C."/>
            <person name="Park J."/>
            <person name="Raffaello T."/>
            <person name="Rouze P."/>
            <person name="Salamov A."/>
            <person name="Schmutz J."/>
            <person name="Solheim H."/>
            <person name="Stahlberg J."/>
            <person name="Velez H."/>
            <person name="de Vries R.P."/>
            <person name="Wiebenga A."/>
            <person name="Woodward S."/>
            <person name="Yakovlev I."/>
            <person name="Garbelotto M."/>
            <person name="Martin F."/>
            <person name="Grigoriev I.V."/>
            <person name="Stenlid J."/>
        </authorList>
    </citation>
    <scope>NUCLEOTIDE SEQUENCE [LARGE SCALE GENOMIC DNA]</scope>
    <source>
        <strain evidence="13 14">TC 32-1</strain>
    </source>
</reference>
<sequence length="711" mass="75579">MPSLSLSLLLSLRLLLTSLLLLLPHSRAAPATPAALRTTPALFASQTFDYLLVGGGTAGLVLAARLSEDPAVRVGVLEAGAYVAPGSDPRVDRIALYGAVFGDPEFDWGLRTVPQAGLGGRVVNETSARVLGGSSMICDVLWQRASREEYDAWGTALGNGPHWSFAALEPYFRKAERWHGPPPLAFPGVRNASAALATAHGESGPLQLSYNNWIPEPVLVSVAAANALGIRSNANPNGGNATGFATPLRAVDPQTGLRSSAVSAYFAPSAQRENLVVLTGAHAVRVVFDDGSRGRNSTAGLVARGVEFIAGSRNYTVLARREVILSAGDGNLLRARRTFKTPQILELSGIGNRTVLESIGVETLVDLPGVGENLQDQTYTLSDFVVKRDVLTLGKWPSTYNPRAPRHANWAPYFPQTNSGSTHRSSRNSRRSYALSRDLICAASSTQRTGVFTYDTGATGSTPLQPILPPSVVARLAALVPPANTTAAAASEGLAPLQRAQYALMRGMLAEGRVGWLEFLLLASGGAASPADANTSYVTPIVFHLYPFSRGSVVTRQLLRSARPRRHRPPLPHARIWQAPSLHAPPATRADPFAVHAADVAIHAVATAWTREWMQTPPMAALIERAHVPDEASVKTLDDWAAYVRGNAITTLHPIGTAALAPENLGGVVAPDFKVHRTSNLRVVDASIIPLTFGVAPLATVYAIAEKARLS</sequence>
<dbReference type="PANTHER" id="PTHR11552:SF201">
    <property type="entry name" value="GLUCOSE-METHANOL-CHOLINE OXIDOREDUCTASE N-TERMINAL DOMAIN-CONTAINING PROTEIN"/>
    <property type="match status" value="1"/>
</dbReference>